<organism evidence="1 2">
    <name type="scientific">Pristionchus pacificus</name>
    <name type="common">Parasitic nematode worm</name>
    <dbReference type="NCBI Taxonomy" id="54126"/>
    <lineage>
        <taxon>Eukaryota</taxon>
        <taxon>Metazoa</taxon>
        <taxon>Ecdysozoa</taxon>
        <taxon>Nematoda</taxon>
        <taxon>Chromadorea</taxon>
        <taxon>Rhabditida</taxon>
        <taxon>Rhabditina</taxon>
        <taxon>Diplogasteromorpha</taxon>
        <taxon>Diplogasteroidea</taxon>
        <taxon>Neodiplogasteridae</taxon>
        <taxon>Pristionchus</taxon>
    </lineage>
</organism>
<dbReference type="Pfam" id="PF00651">
    <property type="entry name" value="BTB"/>
    <property type="match status" value="6"/>
</dbReference>
<dbReference type="InterPro" id="IPR000210">
    <property type="entry name" value="BTB/POZ_dom"/>
</dbReference>
<dbReference type="CDD" id="cd00121">
    <property type="entry name" value="MATH"/>
    <property type="match status" value="3"/>
</dbReference>
<accession>A0A8R1YEU9</accession>
<dbReference type="Pfam" id="PF22486">
    <property type="entry name" value="MATH_2"/>
    <property type="match status" value="3"/>
</dbReference>
<gene>
    <name evidence="1" type="primary">WBGene00112457</name>
</gene>
<reference evidence="1" key="2">
    <citation type="submission" date="2022-06" db="UniProtKB">
        <authorList>
            <consortium name="EnsemblMetazoa"/>
        </authorList>
    </citation>
    <scope>IDENTIFICATION</scope>
    <source>
        <strain evidence="1">PS312</strain>
    </source>
</reference>
<dbReference type="InterPro" id="IPR002083">
    <property type="entry name" value="MATH/TRAF_dom"/>
</dbReference>
<dbReference type="SUPFAM" id="SSF54695">
    <property type="entry name" value="POZ domain"/>
    <property type="match status" value="6"/>
</dbReference>
<dbReference type="SUPFAM" id="SSF49599">
    <property type="entry name" value="TRAF domain-like"/>
    <property type="match status" value="7"/>
</dbReference>
<dbReference type="InterPro" id="IPR008974">
    <property type="entry name" value="TRAF-like"/>
</dbReference>
<dbReference type="Gene3D" id="2.60.210.10">
    <property type="entry name" value="Apoptosis, Tumor Necrosis Factor Receptor Associated Protein 2, Chain A"/>
    <property type="match status" value="7"/>
</dbReference>
<evidence type="ECO:0000313" key="1">
    <source>
        <dbReference type="EnsemblMetazoa" id="PPA22903.1"/>
    </source>
</evidence>
<dbReference type="PROSITE" id="PS50144">
    <property type="entry name" value="MATH"/>
    <property type="match status" value="6"/>
</dbReference>
<dbReference type="SMART" id="SM00225">
    <property type="entry name" value="BTB"/>
    <property type="match status" value="6"/>
</dbReference>
<dbReference type="Proteomes" id="UP000005239">
    <property type="component" value="Unassembled WGS sequence"/>
</dbReference>
<keyword evidence="2" id="KW-1185">Reference proteome</keyword>
<name>A0A2A6CCA8_PRIPA</name>
<dbReference type="PROSITE" id="PS50097">
    <property type="entry name" value="BTB"/>
    <property type="match status" value="6"/>
</dbReference>
<dbReference type="CDD" id="cd18186">
    <property type="entry name" value="BTB_POZ_ZBTB_KLHL-like"/>
    <property type="match status" value="2"/>
</dbReference>
<sequence>MPDFFVIRWEVDHVSELSDDGRESPIEHHFGLPWSLGTPDFGVYLGCNEENECELWSCDASWDFRILHRKNEQKNIQKKCSGPFTQDASGWGFSKLISFAEILQHNKGYIKDDKVIVEAYTTINSINFIKSRPIFDFAHSFPNADNVVLKFEDGTLNVCRKFLTWHSSYFATIFSEDGNENGQTEIEISSVILLSYFLQYFHPSVRLTVSSTPVILVDTCEPILNLARLFKIESKCLDSLTTLEDIKDLEMYDSLVIRWEFDRISELTCDGRESPIEYHYGVPSSVFVRRENSQWTKNIPHFGIFLCCNEESDCNLWTCKLEQKYVLVHRTNEQKNVHKEYINLYEKEHSGWGFSRFITFSELLKLNRGFIKNDNVIVEVHFKIHSINFIRKMSMYDFTKPFPNADNVALKLKDGTINFCRKFLGWHSPYFASLFFEDCTNRNTEFEVNNASVKVAYTDFIELLHAIFPSELDSYKPILKLANLFQVERAVAQVENFLILTENVNTSAKILLAEEYGLGSLKSHCFSSFTALKDVKELNSQPAFSKFPVIGVFEMLKEFVIRWEIDNISKLTSSPRVSPTVYHVDMPWRLTVKKENSNRTLNIPHMALFLCCNHESTCELWSCEHKSQLILLNRKEERNRTEPINCTYRGNRITDWGCPMMIEFATLLRPIVGFVKNDKAVVEARVSVSQLQFIRRDTYEINFAQPTLSADNITLKLNDGTVNFMMWHSPYFASMFSKENEVYTNDIMLKDISSTDFIKLLDVLYPTQKAIDYEYYKTILKLAKLFQIERALELVENYLIPTKMVNNSFKLSLAEEYDLESLKAHCFESFKTLYAIKNLQMSDSIVIRWEVDRVSELTHDGKESPIEYHFGIPWNVFARKETTQRTNNIPHFALFLCCDEDSDRELWRCECSWELVLVHRRNEEKSLQRKGDFFTFEKEFATRGYPKFFEFSEILNPAKGFIKDDKVLVEARCILKSIKFISVKNEEFEINNVSKKDFTALLFAIFPAELPITIDTYKPILKLANLFRIESHCFDSLKNLQEIKKLERQSAFIKIPVFLKVSMTDELVIRWEVEGVSKLTSKWHFSPYHRHRNLPWRLLVCTEKSSRTKNVNHFSVYLCCNDESECELWNCEQSTKVTLINRRNESKNITKDITKNFQGKTDGWGRPDFFEFFELLEPSQGFIKDDKVIVEARTSVKAVHSIREEAVLDFSQPTANADNVVLKLNDGVVNVCRKYMCFHSPYFASLFYPENETRGVTEENEIELKDVSVKDLIELLNIIYPSERQINHDSYKPILKLAQRFQIERALELTETYLIHSKRVTNAEKMFLAEEYGLQTLMVHCFDNIKTLQEIKNIEADKEYSKFPVKLKVSVLNKAFELINLLKVFFSDEMEKNTGEIELKDVPSKRASDLSERYLMHSKRVTTAEKLFLAEKYAMSTDAVVLRWEVEGVAELTTSDKHLPAQMLNDMPWTLNVKKQTTNNAENLALYLHCNTDCVYDHWTCKHESKLVLVNRNDTANNVTAEVTKDYNQGNTNWGKNDVFLYTDLVDANRGFILDNKIILEAHIIVKETQGLKKVVHYDFKQDNGGDNVALTVEDEKLFVSRGFLTVESPFFADLFNKEFEPREPADYDLKLVKVDDFIAFLNATYPSNKAITADTYKVVLALAETFQVQRAIDKVEHYLIKTKKLTVAAKLVLSEKHNMEQLQLDAIHTLMKPEEVKALEKTDEYKEFSDDLKEVSKLSEQVQFSPFHHHSSMRVQACMEKVEVKVPENSESPEKAEGDESEASKNKEAVAAHENAEQHEDRDNSENNDAEGAKTTEEKEKTEVKEEAKAPETIEKFNLYLRCNEEREETWSCERTTVFCLIHRTELEKSIQVETTKTLNKESASWGPFELIDFAKLLDSSEGFIEDDKILVEVRTTVKSTRCIRKKPAFDFTKPNPLGDNVALKLDGGILHVCRVYLMWFSPYFSSLFFSDFKEKTQAEIEMKEVSAKDFEELMHVLFPSDRPINAEKLDLADQFRLKLLRRHCFVSFKTIQEAKDFENKTELSKASKASLFDRVLELIK</sequence>
<dbReference type="Gene3D" id="3.30.710.10">
    <property type="entry name" value="Potassium Channel Kv1.1, Chain A"/>
    <property type="match status" value="6"/>
</dbReference>
<dbReference type="SMART" id="SM00061">
    <property type="entry name" value="MATH"/>
    <property type="match status" value="6"/>
</dbReference>
<proteinExistence type="predicted"/>
<dbReference type="PANTHER" id="PTHR47022:SF1">
    <property type="entry name" value="BTB AND MATH DOMAIN-CONTAINING PROTEIN 36-RELATED"/>
    <property type="match status" value="1"/>
</dbReference>
<dbReference type="CDD" id="cd01165">
    <property type="entry name" value="BTB_POZ"/>
    <property type="match status" value="1"/>
</dbReference>
<reference evidence="2" key="1">
    <citation type="journal article" date="2008" name="Nat. Genet.">
        <title>The Pristionchus pacificus genome provides a unique perspective on nematode lifestyle and parasitism.</title>
        <authorList>
            <person name="Dieterich C."/>
            <person name="Clifton S.W."/>
            <person name="Schuster L.N."/>
            <person name="Chinwalla A."/>
            <person name="Delehaunty K."/>
            <person name="Dinkelacker I."/>
            <person name="Fulton L."/>
            <person name="Fulton R."/>
            <person name="Godfrey J."/>
            <person name="Minx P."/>
            <person name="Mitreva M."/>
            <person name="Roeseler W."/>
            <person name="Tian H."/>
            <person name="Witte H."/>
            <person name="Yang S.P."/>
            <person name="Wilson R.K."/>
            <person name="Sommer R.J."/>
        </authorList>
    </citation>
    <scope>NUCLEOTIDE SEQUENCE [LARGE SCALE GENOMIC DNA]</scope>
    <source>
        <strain evidence="2">PS312</strain>
    </source>
</reference>
<protein>
    <submittedName>
        <fullName evidence="1">BTB domain-containing protein</fullName>
    </submittedName>
</protein>
<dbReference type="InterPro" id="IPR011333">
    <property type="entry name" value="SKP1/BTB/POZ_sf"/>
</dbReference>
<accession>A0A2A6CCA8</accession>
<dbReference type="Pfam" id="PF00917">
    <property type="entry name" value="MATH"/>
    <property type="match status" value="4"/>
</dbReference>
<evidence type="ECO:0000313" key="2">
    <source>
        <dbReference type="Proteomes" id="UP000005239"/>
    </source>
</evidence>
<dbReference type="PANTHER" id="PTHR47022">
    <property type="entry name" value="BTB AND MATH DOMAIN-CONTAINING PROTEIN 36-RELATED"/>
    <property type="match status" value="1"/>
</dbReference>
<dbReference type="EnsemblMetazoa" id="PPA22903.1">
    <property type="protein sequence ID" value="PPA22903.1"/>
    <property type="gene ID" value="WBGene00112457"/>
</dbReference>